<evidence type="ECO:0000256" key="1">
    <source>
        <dbReference type="ARBA" id="ARBA00004123"/>
    </source>
</evidence>
<dbReference type="PROSITE" id="PS51017">
    <property type="entry name" value="CCT"/>
    <property type="match status" value="1"/>
</dbReference>
<dbReference type="Pfam" id="PF06203">
    <property type="entry name" value="CCT"/>
    <property type="match status" value="1"/>
</dbReference>
<feature type="domain" description="B box-type" evidence="10">
    <location>
        <begin position="18"/>
        <end position="65"/>
    </location>
</feature>
<feature type="compositionally biased region" description="Basic residues" evidence="9">
    <location>
        <begin position="75"/>
        <end position="87"/>
    </location>
</feature>
<dbReference type="InterPro" id="IPR049808">
    <property type="entry name" value="CONSTANS-like_Bbox1"/>
</dbReference>
<gene>
    <name evidence="12" type="primary">COL7</name>
</gene>
<comment type="subcellular location">
    <subcellularLocation>
        <location evidence="1 8">Nucleus</location>
    </subcellularLocation>
</comment>
<dbReference type="InterPro" id="IPR010402">
    <property type="entry name" value="CCT_domain"/>
</dbReference>
<dbReference type="PROSITE" id="PS50119">
    <property type="entry name" value="ZF_BBOX"/>
    <property type="match status" value="1"/>
</dbReference>
<reference evidence="12" key="2">
    <citation type="submission" date="2013-03" db="EMBL/GenBank/DDBJ databases">
        <authorList>
            <person name="Lin C.-S."/>
            <person name="Chan M.-T."/>
            <person name="Shih M.-C."/>
        </authorList>
    </citation>
    <scope>NUCLEOTIDE SEQUENCE</scope>
</reference>
<dbReference type="SMART" id="SM00336">
    <property type="entry name" value="BBOX"/>
    <property type="match status" value="1"/>
</dbReference>
<evidence type="ECO:0000259" key="11">
    <source>
        <dbReference type="PROSITE" id="PS51017"/>
    </source>
</evidence>
<feature type="domain" description="CCT" evidence="11">
    <location>
        <begin position="258"/>
        <end position="300"/>
    </location>
</feature>
<evidence type="ECO:0000256" key="2">
    <source>
        <dbReference type="ARBA" id="ARBA00010024"/>
    </source>
</evidence>
<dbReference type="PANTHER" id="PTHR31874">
    <property type="entry name" value="CCT MOTIF FAMILY PROTEIN, EXPRESSED"/>
    <property type="match status" value="1"/>
</dbReference>
<evidence type="ECO:0000313" key="12">
    <source>
        <dbReference type="EMBL" id="AGI62031.1"/>
    </source>
</evidence>
<dbReference type="InterPro" id="IPR000315">
    <property type="entry name" value="Znf_B-box"/>
</dbReference>
<dbReference type="CDD" id="cd19821">
    <property type="entry name" value="Bbox1_BBX-like"/>
    <property type="match status" value="1"/>
</dbReference>
<name>M9QTP3_9ASPA</name>
<evidence type="ECO:0000256" key="7">
    <source>
        <dbReference type="PROSITE-ProRule" id="PRU00024"/>
    </source>
</evidence>
<evidence type="ECO:0000256" key="8">
    <source>
        <dbReference type="PROSITE-ProRule" id="PRU00357"/>
    </source>
</evidence>
<sequence length="314" mass="35667">MDELSRKHRSAANAVGGSTARACDGCLRKRARWYCGADDAFLCQSCDSSVHSANPLARRHQRLRLHTSSPPPITWRKRKARTPRPYRNKLPDVKTEPIVPELEDDEDDIEMQQLMYCVPVHDPLFNEFDLVNLEEKVISNGNVELGFENLDIDLFGVVGEEDLSRIKMEFDFDALELGLCGDEIVAVEGEKKGELIGADFFGVKKMGLRLDYDAVIDAWTRIGAQIDSNGSLPSSGMAMSDSGTKWSRGKWGANGEEREARVTRYREKRRTRLFSKKIRYQVRKLNAEKRPRMKGRFVKRTTLSTGSAQSPYQY</sequence>
<dbReference type="GO" id="GO:0006355">
    <property type="term" value="P:regulation of DNA-templated transcription"/>
    <property type="evidence" value="ECO:0007669"/>
    <property type="project" value="TreeGrafter"/>
</dbReference>
<evidence type="ECO:0000256" key="6">
    <source>
        <dbReference type="ARBA" id="ARBA00023242"/>
    </source>
</evidence>
<dbReference type="AlphaFoldDB" id="M9QTP3"/>
<evidence type="ECO:0000256" key="5">
    <source>
        <dbReference type="ARBA" id="ARBA00022833"/>
    </source>
</evidence>
<evidence type="ECO:0000256" key="3">
    <source>
        <dbReference type="ARBA" id="ARBA00022723"/>
    </source>
</evidence>
<dbReference type="Pfam" id="PF00643">
    <property type="entry name" value="zf-B_box"/>
    <property type="match status" value="1"/>
</dbReference>
<comment type="similarity">
    <text evidence="2">Belongs to the CONSTANS family.</text>
</comment>
<protein>
    <submittedName>
        <fullName evidence="12">CONSTANS-like 7</fullName>
    </submittedName>
</protein>
<accession>M9QTP3</accession>
<keyword evidence="3" id="KW-0479">Metal-binding</keyword>
<dbReference type="GO" id="GO:0005634">
    <property type="term" value="C:nucleus"/>
    <property type="evidence" value="ECO:0007669"/>
    <property type="project" value="UniProtKB-SubCell"/>
</dbReference>
<dbReference type="GO" id="GO:0008270">
    <property type="term" value="F:zinc ion binding"/>
    <property type="evidence" value="ECO:0007669"/>
    <property type="project" value="UniProtKB-KW"/>
</dbReference>
<feature type="region of interest" description="Disordered" evidence="9">
    <location>
        <begin position="67"/>
        <end position="91"/>
    </location>
</feature>
<evidence type="ECO:0000256" key="4">
    <source>
        <dbReference type="ARBA" id="ARBA00022771"/>
    </source>
</evidence>
<dbReference type="PANTHER" id="PTHR31874:SF1">
    <property type="entry name" value="ZINC FINGER PROTEIN CONSTANS-LIKE 6"/>
    <property type="match status" value="1"/>
</dbReference>
<organism evidence="12">
    <name type="scientific">Erycina pusilla</name>
    <dbReference type="NCBI Taxonomy" id="154679"/>
    <lineage>
        <taxon>Eukaryota</taxon>
        <taxon>Viridiplantae</taxon>
        <taxon>Streptophyta</taxon>
        <taxon>Embryophyta</taxon>
        <taxon>Tracheophyta</taxon>
        <taxon>Spermatophyta</taxon>
        <taxon>Magnoliopsida</taxon>
        <taxon>Liliopsida</taxon>
        <taxon>Asparagales</taxon>
        <taxon>Orchidaceae</taxon>
        <taxon>Epidendroideae</taxon>
        <taxon>Cymbidieae</taxon>
        <taxon>Oncidiinae</taxon>
        <taxon>Erycina</taxon>
    </lineage>
</organism>
<keyword evidence="5" id="KW-0862">Zinc</keyword>
<keyword evidence="4 7" id="KW-0863">Zinc-finger</keyword>
<proteinExistence type="evidence at transcript level"/>
<dbReference type="InterPro" id="IPR052453">
    <property type="entry name" value="CONSTANS-like_ZF"/>
</dbReference>
<evidence type="ECO:0000256" key="9">
    <source>
        <dbReference type="SAM" id="MobiDB-lite"/>
    </source>
</evidence>
<evidence type="ECO:0000259" key="10">
    <source>
        <dbReference type="PROSITE" id="PS50119"/>
    </source>
</evidence>
<dbReference type="EMBL" id="KC836890">
    <property type="protein sequence ID" value="AGI62031.1"/>
    <property type="molecule type" value="mRNA"/>
</dbReference>
<keyword evidence="6 8" id="KW-0539">Nucleus</keyword>
<reference evidence="12" key="1">
    <citation type="journal article" date="2013" name="Planta">
        <title>Global transcriptome analysis and identification of a CONSTANS-like gene family in the orchid Erycina pusilla.</title>
        <authorList>
            <person name="Chou M.L."/>
            <person name="Shih M.C."/>
            <person name="Chan M.T."/>
            <person name="Liao S.Y."/>
            <person name="Hsu C.T."/>
            <person name="Haung Y.T."/>
            <person name="Chen J.J."/>
            <person name="Liao D.C."/>
            <person name="Wu F.H."/>
            <person name="Lin C.S."/>
        </authorList>
    </citation>
    <scope>NUCLEOTIDE SEQUENCE</scope>
</reference>